<evidence type="ECO:0000259" key="6">
    <source>
        <dbReference type="Pfam" id="PF07940"/>
    </source>
</evidence>
<evidence type="ECO:0000313" key="8">
    <source>
        <dbReference type="Proteomes" id="UP000254925"/>
    </source>
</evidence>
<dbReference type="Proteomes" id="UP000254925">
    <property type="component" value="Unassembled WGS sequence"/>
</dbReference>
<dbReference type="GO" id="GO:0042597">
    <property type="term" value="C:periplasmic space"/>
    <property type="evidence" value="ECO:0007669"/>
    <property type="project" value="UniProtKB-SubCell"/>
</dbReference>
<sequence length="993" mass="108452">MNRSSANFRSASHGAECRHTPERAIVAPPGDDALLHPPFKHGSETFDASRRLLRPAAASLDLRSDAAFMSGVKRLLPSSIQHAGDSLPGATDGQHIIATKNRWSRIVLNYQDVSPDVWCEFSFEVTPHAEEAARNVHNFAAVGVAFLMEDGSSIDFSYVPGLSRAQIDPFNVFVAGPDAASKAGGKGATSRFRCTFFVPAPTRQVAISVRGWRNSHHFHVSNPTLRQFVQTSGEEAFAAETPAAHSDNELLATARVSRTWKALGPEPEWIRYNIVPGRPLFVRGQIVTNGERKDGALARIVYRDERGQELPLPYADTQTAPLIGAFVNVPAHIQARRFTLELTPPPTAASVEIGFQVLREDASVELVMPLEVSLEVGLLLENIGGDEQADGVSFLKHLSERLPVPILAAGQAAPDRLANLLDPPALAARLSIHANLRSLQRGESRMFLDEELHLAGCTGWRLPEASDWTEDPFRSLAWRHEFQSLAWLADISKGDDPESINRSVALALAWSRTNPWGQPADDLSLHPLAMATRTEALLDVLAQAMAARTTPDSASLLELLGEIVRHGFALAEIIGQNVFSHSIHQLHVSGSLLALAAALPRVPLATYWMSLALASLRQGFDELISPAGTFFERSLHCQLEAVSLGLILEEALEPIPESAALREHLSPRLSRAVLNLIKITDPGGMLPGFGDMPAGIHHASWLRRLMTRYGQEWLGHDEIKAELSYPRGARFIPLPRQGILAARSYEQGRDWAYFCASLSEQHNSHGHFDATSFVFSSGGVRWIVDSGGSTQHEIGAARNYLMSSRAHNVAVPDGREQGAGTSWLHSEQSIDDVRICEVRSNVYGPDYVHRRFYVMTDDLTALAVLDDFRSAQGTVTFEGLLHFDPKTIVSLAPQLQAVAFQRQKRLYLTPYSIVGTLNGIEIVQGLSEPPSSLQGFVAGASARLEAANVLCYRFSGTHRVSGGMILASGKRGMKAVSQALVDERFQSLARGPT</sequence>
<dbReference type="InterPro" id="IPR008929">
    <property type="entry name" value="Chondroitin_lyas"/>
</dbReference>
<name>A0A370H2R3_9HYPH</name>
<keyword evidence="8" id="KW-1185">Reference proteome</keyword>
<evidence type="ECO:0000313" key="7">
    <source>
        <dbReference type="EMBL" id="RDI50401.1"/>
    </source>
</evidence>
<dbReference type="Gene3D" id="2.70.98.70">
    <property type="match status" value="1"/>
</dbReference>
<dbReference type="Pfam" id="PF07940">
    <property type="entry name" value="Hepar_II_III_C"/>
    <property type="match status" value="1"/>
</dbReference>
<keyword evidence="3" id="KW-0574">Periplasm</keyword>
<accession>A0A370H2R3</accession>
<keyword evidence="4" id="KW-0456">Lyase</keyword>
<dbReference type="PANTHER" id="PTHR39210:SF1">
    <property type="entry name" value="HEPARIN-SULFATE LYASE"/>
    <property type="match status" value="1"/>
</dbReference>
<dbReference type="PANTHER" id="PTHR39210">
    <property type="entry name" value="HEPARIN-SULFATE LYASE"/>
    <property type="match status" value="1"/>
</dbReference>
<dbReference type="EMBL" id="QQBB01000021">
    <property type="protein sequence ID" value="RDI50401.1"/>
    <property type="molecule type" value="Genomic_DNA"/>
</dbReference>
<comment type="caution">
    <text evidence="7">The sequence shown here is derived from an EMBL/GenBank/DDBJ whole genome shotgun (WGS) entry which is preliminary data.</text>
</comment>
<evidence type="ECO:0000256" key="5">
    <source>
        <dbReference type="SAM" id="MobiDB-lite"/>
    </source>
</evidence>
<dbReference type="AlphaFoldDB" id="A0A370H2R3"/>
<evidence type="ECO:0000256" key="4">
    <source>
        <dbReference type="ARBA" id="ARBA00023239"/>
    </source>
</evidence>
<feature type="domain" description="Heparinase II/III-like C-terminal" evidence="6">
    <location>
        <begin position="760"/>
        <end position="893"/>
    </location>
</feature>
<evidence type="ECO:0000256" key="1">
    <source>
        <dbReference type="ARBA" id="ARBA00004418"/>
    </source>
</evidence>
<dbReference type="GO" id="GO:0016829">
    <property type="term" value="F:lyase activity"/>
    <property type="evidence" value="ECO:0007669"/>
    <property type="project" value="UniProtKB-KW"/>
</dbReference>
<dbReference type="Gene3D" id="1.50.10.100">
    <property type="entry name" value="Chondroitin AC/alginate lyase"/>
    <property type="match status" value="1"/>
</dbReference>
<protein>
    <submittedName>
        <fullName evidence="7">Heparinase II/III-like protein</fullName>
    </submittedName>
</protein>
<organism evidence="7 8">
    <name type="scientific">Microvirga subterranea</name>
    <dbReference type="NCBI Taxonomy" id="186651"/>
    <lineage>
        <taxon>Bacteria</taxon>
        <taxon>Pseudomonadati</taxon>
        <taxon>Pseudomonadota</taxon>
        <taxon>Alphaproteobacteria</taxon>
        <taxon>Hyphomicrobiales</taxon>
        <taxon>Methylobacteriaceae</taxon>
        <taxon>Microvirga</taxon>
    </lineage>
</organism>
<comment type="subcellular location">
    <subcellularLocation>
        <location evidence="1">Periplasm</location>
    </subcellularLocation>
</comment>
<keyword evidence="2" id="KW-0732">Signal</keyword>
<dbReference type="InterPro" id="IPR012480">
    <property type="entry name" value="Hepar_II_III_C"/>
</dbReference>
<feature type="compositionally biased region" description="Polar residues" evidence="5">
    <location>
        <begin position="1"/>
        <end position="10"/>
    </location>
</feature>
<proteinExistence type="predicted"/>
<gene>
    <name evidence="7" type="ORF">DES45_1212</name>
</gene>
<feature type="region of interest" description="Disordered" evidence="5">
    <location>
        <begin position="1"/>
        <end position="21"/>
    </location>
</feature>
<reference evidence="7 8" key="1">
    <citation type="submission" date="2018-07" db="EMBL/GenBank/DDBJ databases">
        <title>Genomic Encyclopedia of Type Strains, Phase IV (KMG-IV): sequencing the most valuable type-strain genomes for metagenomic binning, comparative biology and taxonomic classification.</title>
        <authorList>
            <person name="Goeker M."/>
        </authorList>
    </citation>
    <scope>NUCLEOTIDE SEQUENCE [LARGE SCALE GENOMIC DNA]</scope>
    <source>
        <strain evidence="7 8">DSM 14364</strain>
    </source>
</reference>
<evidence type="ECO:0000256" key="2">
    <source>
        <dbReference type="ARBA" id="ARBA00022729"/>
    </source>
</evidence>
<evidence type="ECO:0000256" key="3">
    <source>
        <dbReference type="ARBA" id="ARBA00022764"/>
    </source>
</evidence>